<feature type="chain" id="PRO_5020384090" description="Peptidase C-terminal archaeal/bacterial domain-containing protein" evidence="2">
    <location>
        <begin position="21"/>
        <end position="764"/>
    </location>
</feature>
<dbReference type="Gene3D" id="3.40.30.160">
    <property type="entry name" value="Collagenase ColT, N-terminal domain"/>
    <property type="match status" value="1"/>
</dbReference>
<dbReference type="Pfam" id="PF01752">
    <property type="entry name" value="Peptidase_M9"/>
    <property type="match status" value="1"/>
</dbReference>
<dbReference type="AlphaFoldDB" id="A0A4P6P8B6"/>
<dbReference type="InterPro" id="IPR002169">
    <property type="entry name" value="Peptidase_M9A/M9B"/>
</dbReference>
<evidence type="ECO:0000256" key="2">
    <source>
        <dbReference type="SAM" id="SignalP"/>
    </source>
</evidence>
<feature type="active site" evidence="1">
    <location>
        <position position="286"/>
    </location>
</feature>
<dbReference type="RefSeq" id="WP_130601316.1">
    <property type="nucleotide sequence ID" value="NZ_CP034759.1"/>
</dbReference>
<sequence>MKHKLNKLTLAMASSLFLVACGGSDKNGPMVIDDLVINEVIPLEDRSTPINLEEAVEHINLTEQALYYVDVPADSATLTVSFATGLANKELGDPDVYVRYEAEPSAGESGEFDCVSYNGPNWSETCILDNAKAGRYYILVDAYDQGDGVGVSDGTLWASTSLFPTGKACDIPVNLRAQEMTEEELSAACDVLANTKVIFDEVLNAGIAPEFQMPVEGDLNEYTGFNIFANLTNHKAWMGYLFDSDNESGIYYETEPTEFYHNSEVNTFNAIEWSGGRDVIRSLAHEYVHALDGRYNKEGAYRADMGWWSEGLAEYIGTYYQQPYQRFETSVWSNTKYTLAEIFDQHNNGGTPSPYDWGQLAVAFLLEKHPSDVTTMLTHMRAGEWDELKALLNTFATNYEAEFVDYYTNETRAQYEASAIELPLNSYLKAEGRGGWLYSVDVAEGDTDITIATTGGSGNVTLMASKDSVPHWSYTEYADCDTYNDGNSGNEETCTFTNVTPGTYYALVDSGFSGADIVDMYITACSGVDCAVEVPAQKPLREITKPQLPVSVPLPEPGTIGGCELATAYYDRTSIPATGFSVTNPTDVPVNLYWISTDGEANFANKYATLVAGEVYSEDFWSQGDRMMITDATNNCLGVAVLNNENNEFTISEELVADVVELGPPTIGSCDLLVPYERTNASAANFSVTNTTDTPVTLHWVSDETGQMSLGSDYGTLLNGDSYSADYWVAGDRMALVDSNQQCLGVIDLRATDNGFVIDDSLFE</sequence>
<feature type="signal peptide" evidence="2">
    <location>
        <begin position="1"/>
        <end position="20"/>
    </location>
</feature>
<dbReference type="Pfam" id="PF04151">
    <property type="entry name" value="PPC"/>
    <property type="match status" value="2"/>
</dbReference>
<dbReference type="OrthoDB" id="6276619at2"/>
<dbReference type="GO" id="GO:0004222">
    <property type="term" value="F:metalloendopeptidase activity"/>
    <property type="evidence" value="ECO:0007669"/>
    <property type="project" value="InterPro"/>
</dbReference>
<dbReference type="Gene3D" id="1.10.390.20">
    <property type="match status" value="1"/>
</dbReference>
<feature type="domain" description="Peptidase C-terminal archaeal/bacterial" evidence="3">
    <location>
        <begin position="66"/>
        <end position="141"/>
    </location>
</feature>
<dbReference type="Gene3D" id="2.60.120.380">
    <property type="match status" value="2"/>
</dbReference>
<dbReference type="PROSITE" id="PS51257">
    <property type="entry name" value="PROKAR_LIPOPROTEIN"/>
    <property type="match status" value="1"/>
</dbReference>
<evidence type="ECO:0000313" key="4">
    <source>
        <dbReference type="EMBL" id="QBG35792.1"/>
    </source>
</evidence>
<dbReference type="Proteomes" id="UP000290244">
    <property type="component" value="Chromosome"/>
</dbReference>
<proteinExistence type="predicted"/>
<keyword evidence="5" id="KW-1185">Reference proteome</keyword>
<name>A0A4P6P8B6_9GAMM</name>
<accession>A0A4P6P8B6</accession>
<keyword evidence="2" id="KW-0732">Signal</keyword>
<dbReference type="EMBL" id="CP034759">
    <property type="protein sequence ID" value="QBG35792.1"/>
    <property type="molecule type" value="Genomic_DNA"/>
</dbReference>
<gene>
    <name evidence="4" type="ORF">EMK97_08745</name>
</gene>
<reference evidence="4 5" key="1">
    <citation type="submission" date="2018-12" db="EMBL/GenBank/DDBJ databases">
        <title>Complete genome of Litorilituus sediminis.</title>
        <authorList>
            <person name="Liu A."/>
            <person name="Rong J."/>
        </authorList>
    </citation>
    <scope>NUCLEOTIDE SEQUENCE [LARGE SCALE GENOMIC DNA]</scope>
    <source>
        <strain evidence="4 5">JCM 17549</strain>
    </source>
</reference>
<evidence type="ECO:0000259" key="3">
    <source>
        <dbReference type="Pfam" id="PF04151"/>
    </source>
</evidence>
<evidence type="ECO:0000313" key="5">
    <source>
        <dbReference type="Proteomes" id="UP000290244"/>
    </source>
</evidence>
<dbReference type="InterPro" id="IPR007280">
    <property type="entry name" value="Peptidase_C_arc/bac"/>
</dbReference>
<evidence type="ECO:0000256" key="1">
    <source>
        <dbReference type="PIRSR" id="PIRSR602169-1"/>
    </source>
</evidence>
<dbReference type="GO" id="GO:0008270">
    <property type="term" value="F:zinc ion binding"/>
    <property type="evidence" value="ECO:0007669"/>
    <property type="project" value="InterPro"/>
</dbReference>
<organism evidence="4 5">
    <name type="scientific">Litorilituus sediminis</name>
    <dbReference type="NCBI Taxonomy" id="718192"/>
    <lineage>
        <taxon>Bacteria</taxon>
        <taxon>Pseudomonadati</taxon>
        <taxon>Pseudomonadota</taxon>
        <taxon>Gammaproteobacteria</taxon>
        <taxon>Alteromonadales</taxon>
        <taxon>Colwelliaceae</taxon>
        <taxon>Litorilituus</taxon>
    </lineage>
</organism>
<feature type="domain" description="Peptidase C-terminal archaeal/bacterial" evidence="3">
    <location>
        <begin position="438"/>
        <end position="510"/>
    </location>
</feature>
<dbReference type="GO" id="GO:0005576">
    <property type="term" value="C:extracellular region"/>
    <property type="evidence" value="ECO:0007669"/>
    <property type="project" value="InterPro"/>
</dbReference>
<dbReference type="KEGG" id="lsd:EMK97_08745"/>
<protein>
    <recommendedName>
        <fullName evidence="3">Peptidase C-terminal archaeal/bacterial domain-containing protein</fullName>
    </recommendedName>
</protein>
<dbReference type="GO" id="GO:0006508">
    <property type="term" value="P:proteolysis"/>
    <property type="evidence" value="ECO:0007669"/>
    <property type="project" value="InterPro"/>
</dbReference>